<comment type="caution">
    <text evidence="1">The sequence shown here is derived from an EMBL/GenBank/DDBJ whole genome shotgun (WGS) entry which is preliminary data.</text>
</comment>
<evidence type="ECO:0000313" key="1">
    <source>
        <dbReference type="EMBL" id="RAW62610.1"/>
    </source>
</evidence>
<accession>A0A173YBW2</accession>
<evidence type="ECO:0000313" key="2">
    <source>
        <dbReference type="Proteomes" id="UP000250429"/>
    </source>
</evidence>
<dbReference type="OrthoDB" id="9875706at2"/>
<dbReference type="AlphaFoldDB" id="A0A173YBW2"/>
<gene>
    <name evidence="1" type="ORF">C4N23_03995</name>
</gene>
<reference evidence="1 2" key="1">
    <citation type="submission" date="2018-02" db="EMBL/GenBank/DDBJ databases">
        <title>Complete genome sequencing of Faecalibacterium prausnitzii strains isolated from the human gut.</title>
        <authorList>
            <person name="Fitzgerald B.C."/>
            <person name="Shkoporov A.N."/>
            <person name="Ross P.R."/>
            <person name="Hill C."/>
        </authorList>
    </citation>
    <scope>NUCLEOTIDE SEQUENCE [LARGE SCALE GENOMIC DNA]</scope>
    <source>
        <strain evidence="1 2">APC922/41-1</strain>
    </source>
</reference>
<proteinExistence type="predicted"/>
<dbReference type="RefSeq" id="WP_055189284.1">
    <property type="nucleotide sequence ID" value="NZ_PRLC01000004.1"/>
</dbReference>
<sequence length="91" mass="9940">MRSIDGEVVSKLRLEKKKRTAKLCSTKFMLHALLEEISANEDKARTFTQKRPVCSAGPTRYANDFPFGGAGYTADGEGYPLKMGALRAGNA</sequence>
<dbReference type="EMBL" id="PRLC01000004">
    <property type="protein sequence ID" value="RAW62610.1"/>
    <property type="molecule type" value="Genomic_DNA"/>
</dbReference>
<dbReference type="Proteomes" id="UP000250429">
    <property type="component" value="Unassembled WGS sequence"/>
</dbReference>
<protein>
    <submittedName>
        <fullName evidence="1">Uncharacterized protein</fullName>
    </submittedName>
</protein>
<organism evidence="1 2">
    <name type="scientific">Faecalibacterium hattorii</name>
    <dbReference type="NCBI Taxonomy" id="2935520"/>
    <lineage>
        <taxon>Bacteria</taxon>
        <taxon>Bacillati</taxon>
        <taxon>Bacillota</taxon>
        <taxon>Clostridia</taxon>
        <taxon>Eubacteriales</taxon>
        <taxon>Oscillospiraceae</taxon>
        <taxon>Faecalibacterium</taxon>
    </lineage>
</organism>
<name>A0A173YBW2_9FIRM</name>
<keyword evidence="2" id="KW-1185">Reference proteome</keyword>